<dbReference type="RefSeq" id="WP_290262749.1">
    <property type="nucleotide sequence ID" value="NZ_JAUFQQ010000003.1"/>
</dbReference>
<dbReference type="EMBL" id="JBHMEX010000072">
    <property type="protein sequence ID" value="MFB9066542.1"/>
    <property type="molecule type" value="Genomic_DNA"/>
</dbReference>
<evidence type="ECO:0000313" key="1">
    <source>
        <dbReference type="EMBL" id="MFB9066542.1"/>
    </source>
</evidence>
<evidence type="ECO:0000313" key="2">
    <source>
        <dbReference type="Proteomes" id="UP001589589"/>
    </source>
</evidence>
<sequence>MITIFNYNPTDQELSDIRFDAFSLCQKFGIDTDKELTPELYLNLVSQENAYYDLAVLFEFRKDQKKADEFWAKLPKELQSGGLGYDCLNIAI</sequence>
<name>A0ABV5FSN1_9FLAO</name>
<accession>A0ABV5FSN1</accession>
<comment type="caution">
    <text evidence="1">The sequence shown here is derived from an EMBL/GenBank/DDBJ whole genome shotgun (WGS) entry which is preliminary data.</text>
</comment>
<organism evidence="1 2">
    <name type="scientific">Flavobacterium branchiarum</name>
    <dbReference type="NCBI Taxonomy" id="1114870"/>
    <lineage>
        <taxon>Bacteria</taxon>
        <taxon>Pseudomonadati</taxon>
        <taxon>Bacteroidota</taxon>
        <taxon>Flavobacteriia</taxon>
        <taxon>Flavobacteriales</taxon>
        <taxon>Flavobacteriaceae</taxon>
        <taxon>Flavobacterium</taxon>
    </lineage>
</organism>
<keyword evidence="2" id="KW-1185">Reference proteome</keyword>
<reference evidence="1 2" key="1">
    <citation type="submission" date="2024-09" db="EMBL/GenBank/DDBJ databases">
        <authorList>
            <person name="Sun Q."/>
            <person name="Mori K."/>
        </authorList>
    </citation>
    <scope>NUCLEOTIDE SEQUENCE [LARGE SCALE GENOMIC DNA]</scope>
    <source>
        <strain evidence="1 2">CECT 7908</strain>
    </source>
</reference>
<protein>
    <submittedName>
        <fullName evidence="1">Uncharacterized protein</fullName>
    </submittedName>
</protein>
<gene>
    <name evidence="1" type="ORF">ACFFUQ_21195</name>
</gene>
<dbReference type="Proteomes" id="UP001589589">
    <property type="component" value="Unassembled WGS sequence"/>
</dbReference>
<proteinExistence type="predicted"/>